<dbReference type="AlphaFoldDB" id="A0A8H5AY73"/>
<dbReference type="Proteomes" id="UP000567179">
    <property type="component" value="Unassembled WGS sequence"/>
</dbReference>
<dbReference type="EMBL" id="JAACJJ010000056">
    <property type="protein sequence ID" value="KAF5312871.1"/>
    <property type="molecule type" value="Genomic_DNA"/>
</dbReference>
<protein>
    <submittedName>
        <fullName evidence="1">Uncharacterized protein</fullName>
    </submittedName>
</protein>
<evidence type="ECO:0000313" key="1">
    <source>
        <dbReference type="EMBL" id="KAF5312871.1"/>
    </source>
</evidence>
<evidence type="ECO:0000313" key="2">
    <source>
        <dbReference type="Proteomes" id="UP000567179"/>
    </source>
</evidence>
<comment type="caution">
    <text evidence="1">The sequence shown here is derived from an EMBL/GenBank/DDBJ whole genome shotgun (WGS) entry which is preliminary data.</text>
</comment>
<accession>A0A8H5AY73</accession>
<name>A0A8H5AY73_9AGAR</name>
<organism evidence="1 2">
    <name type="scientific">Psilocybe cf. subviscida</name>
    <dbReference type="NCBI Taxonomy" id="2480587"/>
    <lineage>
        <taxon>Eukaryota</taxon>
        <taxon>Fungi</taxon>
        <taxon>Dikarya</taxon>
        <taxon>Basidiomycota</taxon>
        <taxon>Agaricomycotina</taxon>
        <taxon>Agaricomycetes</taxon>
        <taxon>Agaricomycetidae</taxon>
        <taxon>Agaricales</taxon>
        <taxon>Agaricineae</taxon>
        <taxon>Strophariaceae</taxon>
        <taxon>Psilocybe</taxon>
    </lineage>
</organism>
<reference evidence="1 2" key="1">
    <citation type="journal article" date="2020" name="ISME J.">
        <title>Uncovering the hidden diversity of litter-decomposition mechanisms in mushroom-forming fungi.</title>
        <authorList>
            <person name="Floudas D."/>
            <person name="Bentzer J."/>
            <person name="Ahren D."/>
            <person name="Johansson T."/>
            <person name="Persson P."/>
            <person name="Tunlid A."/>
        </authorList>
    </citation>
    <scope>NUCLEOTIDE SEQUENCE [LARGE SCALE GENOMIC DNA]</scope>
    <source>
        <strain evidence="1 2">CBS 101986</strain>
    </source>
</reference>
<sequence>MRLRLDASTQPDRRRDALVQHAYAQHLHAAFPLVSGRTALPSEVDGEDGCKAPKQDAIRRIETQGEAATTPCLKMPSLPTTATPTFYNSMVKTAMKPRSKMPSARTRFRAKTATVLTSRCPPRMDNSQN</sequence>
<proteinExistence type="predicted"/>
<keyword evidence="2" id="KW-1185">Reference proteome</keyword>
<gene>
    <name evidence="1" type="ORF">D9619_002381</name>
</gene>